<protein>
    <submittedName>
        <fullName evidence="2">Uncharacterized protein</fullName>
    </submittedName>
</protein>
<evidence type="ECO:0000256" key="1">
    <source>
        <dbReference type="SAM" id="MobiDB-lite"/>
    </source>
</evidence>
<keyword evidence="3" id="KW-1185">Reference proteome</keyword>
<evidence type="ECO:0000313" key="3">
    <source>
        <dbReference type="Proteomes" id="UP000033874"/>
    </source>
</evidence>
<dbReference type="Proteomes" id="UP000033874">
    <property type="component" value="Unassembled WGS sequence"/>
</dbReference>
<evidence type="ECO:0000313" key="2">
    <source>
        <dbReference type="EMBL" id="KKW93959.1"/>
    </source>
</evidence>
<accession>A0A0M3AZH5</accession>
<dbReference type="PATRIC" id="fig|56193.3.peg.994"/>
<feature type="region of interest" description="Disordered" evidence="1">
    <location>
        <begin position="51"/>
        <end position="111"/>
    </location>
</feature>
<dbReference type="EMBL" id="LBIC01000001">
    <property type="protein sequence ID" value="KKW93959.1"/>
    <property type="molecule type" value="Genomic_DNA"/>
</dbReference>
<gene>
    <name evidence="2" type="ORF">YP76_04810</name>
</gene>
<proteinExistence type="predicted"/>
<sequence length="154" mass="15728">MEKVVTKKSFIGGRLVYPGEKVDVDAKGEVMPAASTPIGSLTVDQLRALLAQRESEEDKPEPVFGTNVADPTDENTGSQPLEVAPIAPASPGSTRPQGLPPGSVPVGDTFLAPASEDAPVAVEEIVAPGGSLSEQVEKAAKPAKGKASSAKEGE</sequence>
<name>A0A0M3AZH5_9SPHN</name>
<feature type="region of interest" description="Disordered" evidence="1">
    <location>
        <begin position="126"/>
        <end position="154"/>
    </location>
</feature>
<organism evidence="2 3">
    <name type="scientific">Sphingobium chungbukense</name>
    <dbReference type="NCBI Taxonomy" id="56193"/>
    <lineage>
        <taxon>Bacteria</taxon>
        <taxon>Pseudomonadati</taxon>
        <taxon>Pseudomonadota</taxon>
        <taxon>Alphaproteobacteria</taxon>
        <taxon>Sphingomonadales</taxon>
        <taxon>Sphingomonadaceae</taxon>
        <taxon>Sphingobium</taxon>
    </lineage>
</organism>
<dbReference type="AlphaFoldDB" id="A0A0M3AZH5"/>
<comment type="caution">
    <text evidence="2">The sequence shown here is derived from an EMBL/GenBank/DDBJ whole genome shotgun (WGS) entry which is preliminary data.</text>
</comment>
<dbReference type="STRING" id="56193.YP76_04810"/>
<dbReference type="RefSeq" id="WP_046762393.1">
    <property type="nucleotide sequence ID" value="NZ_LBIC01000001.1"/>
</dbReference>
<reference evidence="2 3" key="1">
    <citation type="submission" date="2015-04" db="EMBL/GenBank/DDBJ databases">
        <title>Genome sequence of aromatic hydrocarbons-degrading Sphingobium chungbukense DJ77.</title>
        <authorList>
            <person name="Kim Y.-C."/>
            <person name="Chae J.-C."/>
        </authorList>
    </citation>
    <scope>NUCLEOTIDE SEQUENCE [LARGE SCALE GENOMIC DNA]</scope>
    <source>
        <strain evidence="2 3">DJ77</strain>
    </source>
</reference>